<feature type="compositionally biased region" description="Low complexity" evidence="1">
    <location>
        <begin position="253"/>
        <end position="272"/>
    </location>
</feature>
<dbReference type="PANTHER" id="PTHR28027">
    <property type="entry name" value="TRANSCRIPTIONAL REGULATOR MIT1"/>
    <property type="match status" value="1"/>
</dbReference>
<evidence type="ECO:0000313" key="2">
    <source>
        <dbReference type="EMBL" id="KAJ3999581.1"/>
    </source>
</evidence>
<proteinExistence type="predicted"/>
<accession>A0ABQ8QM37</accession>
<comment type="caution">
    <text evidence="2">The sequence shown here is derived from an EMBL/GenBank/DDBJ whole genome shotgun (WGS) entry which is preliminary data.</text>
</comment>
<evidence type="ECO:0000256" key="1">
    <source>
        <dbReference type="SAM" id="MobiDB-lite"/>
    </source>
</evidence>
<organism evidence="2 3">
    <name type="scientific">Lentinula boryana</name>
    <dbReference type="NCBI Taxonomy" id="40481"/>
    <lineage>
        <taxon>Eukaryota</taxon>
        <taxon>Fungi</taxon>
        <taxon>Dikarya</taxon>
        <taxon>Basidiomycota</taxon>
        <taxon>Agaricomycotina</taxon>
        <taxon>Agaricomycetes</taxon>
        <taxon>Agaricomycetidae</taxon>
        <taxon>Agaricales</taxon>
        <taxon>Marasmiineae</taxon>
        <taxon>Omphalotaceae</taxon>
        <taxon>Lentinula</taxon>
    </lineage>
</organism>
<dbReference type="Proteomes" id="UP001163828">
    <property type="component" value="Unassembled WGS sequence"/>
</dbReference>
<reference evidence="2" key="1">
    <citation type="submission" date="2022-08" db="EMBL/GenBank/DDBJ databases">
        <authorList>
            <consortium name="DOE Joint Genome Institute"/>
            <person name="Min B."/>
            <person name="Riley R."/>
            <person name="Sierra-Patev S."/>
            <person name="Naranjo-Ortiz M."/>
            <person name="Looney B."/>
            <person name="Konkel Z."/>
            <person name="Slot J.C."/>
            <person name="Sakamoto Y."/>
            <person name="Steenwyk J.L."/>
            <person name="Rokas A."/>
            <person name="Carro J."/>
            <person name="Camarero S."/>
            <person name="Ferreira P."/>
            <person name="Molpeceres G."/>
            <person name="Ruiz-Duenas F.J."/>
            <person name="Serrano A."/>
            <person name="Henrissat B."/>
            <person name="Drula E."/>
            <person name="Hughes K.W."/>
            <person name="Mata J.L."/>
            <person name="Ishikawa N.K."/>
            <person name="Vargas-Isla R."/>
            <person name="Ushijima S."/>
            <person name="Smith C.A."/>
            <person name="Ahrendt S."/>
            <person name="Andreopoulos W."/>
            <person name="He G."/>
            <person name="Labutti K."/>
            <person name="Lipzen A."/>
            <person name="Ng V."/>
            <person name="Sandor L."/>
            <person name="Barry K."/>
            <person name="Martinez A.T."/>
            <person name="Xiao Y."/>
            <person name="Gibbons J.G."/>
            <person name="Terashima K."/>
            <person name="Hibbett D.S."/>
            <person name="Grigoriev I.V."/>
        </authorList>
    </citation>
    <scope>NUCLEOTIDE SEQUENCE</scope>
    <source>
        <strain evidence="2">TFB10827</strain>
    </source>
</reference>
<feature type="region of interest" description="Disordered" evidence="1">
    <location>
        <begin position="253"/>
        <end position="297"/>
    </location>
</feature>
<dbReference type="EMBL" id="MU790536">
    <property type="protein sequence ID" value="KAJ3999581.1"/>
    <property type="molecule type" value="Genomic_DNA"/>
</dbReference>
<protein>
    <submittedName>
        <fullName evidence="2">Gti1/Pac2 family-domain-containing protein</fullName>
    </submittedName>
</protein>
<dbReference type="InterPro" id="IPR018608">
    <property type="entry name" value="Gti1/Pac2"/>
</dbReference>
<dbReference type="PANTHER" id="PTHR28027:SF2">
    <property type="entry name" value="TRANSCRIPTIONAL REGULATOR MIT1"/>
    <property type="match status" value="1"/>
</dbReference>
<dbReference type="Pfam" id="PF09729">
    <property type="entry name" value="Gti1_Pac2"/>
    <property type="match status" value="1"/>
</dbReference>
<feature type="region of interest" description="Disordered" evidence="1">
    <location>
        <begin position="199"/>
        <end position="226"/>
    </location>
</feature>
<sequence>MQRPTLEGVRIRSTRDALQVFYGVATNKLPLITRRLDAEERRAIVAGNVYVWEERGANTETIGIGMERRTDGMGWGPSRVRDDFLFYHQKESDVEDDPLSPITPWAQLLRFAHSTGPPPSRLPTTSYTPHSAETERLVKQTYSVHVSLPADRPRGIVRKWHFTAYFSQEKLNRLRTIDSIQGIGNIPVPDGLFRSARANKARRDTPGSSTAETVSPRLAPYSNPTAHTGAIMHLSHSQSPIIAPITTTAIVSSSSCSSSGSSSPLSMHTSTTKPPEQLVPLQYLQSNSSPRRDPADEQLLRRFNTMSSRGFNKK</sequence>
<name>A0ABQ8QM37_9AGAR</name>
<evidence type="ECO:0000313" key="3">
    <source>
        <dbReference type="Proteomes" id="UP001163828"/>
    </source>
</evidence>
<keyword evidence="3" id="KW-1185">Reference proteome</keyword>
<gene>
    <name evidence="2" type="ORF">F5050DRAFT_1564794</name>
</gene>